<evidence type="ECO:0000256" key="6">
    <source>
        <dbReference type="RuleBase" id="RU363054"/>
    </source>
</evidence>
<dbReference type="NCBIfam" id="TIGR02138">
    <property type="entry name" value="phosphate_pstC"/>
    <property type="match status" value="1"/>
</dbReference>
<accession>A0A657LNQ7</accession>
<keyword evidence="4 5" id="KW-0472">Membrane</keyword>
<protein>
    <recommendedName>
        <fullName evidence="6">Phosphate transport system permease protein</fullName>
    </recommendedName>
</protein>
<dbReference type="PANTHER" id="PTHR42727:SF1">
    <property type="entry name" value="PHOSPHATE TRANSPORT SYSTEM PERMEASE"/>
    <property type="match status" value="1"/>
</dbReference>
<dbReference type="InterPro" id="IPR011864">
    <property type="entry name" value="Phosphate_PstC"/>
</dbReference>
<keyword evidence="9" id="KW-1185">Reference proteome</keyword>
<evidence type="ECO:0000313" key="9">
    <source>
        <dbReference type="Proteomes" id="UP000182661"/>
    </source>
</evidence>
<comment type="function">
    <text evidence="6">Part of the binding-protein-dependent transport system for phosphate; probably responsible for the translocation of the substrate across the membrane.</text>
</comment>
<gene>
    <name evidence="8" type="ORF">AX760_04750</name>
</gene>
<dbReference type="Pfam" id="PF12501">
    <property type="entry name" value="DUF3708"/>
    <property type="match status" value="1"/>
</dbReference>
<dbReference type="EMBL" id="LSRP01000107">
    <property type="protein sequence ID" value="OJF93324.1"/>
    <property type="molecule type" value="Genomic_DNA"/>
</dbReference>
<feature type="transmembrane region" description="Helical" evidence="5">
    <location>
        <begin position="462"/>
        <end position="486"/>
    </location>
</feature>
<sequence>MNTSLIILFILVLGLIGYVTGRTRSLSISGGKLSALHSRPVYYGSYVAIWAVIPSLIVLFVWLIAAPIYIDSLIRSSFPDSVLSQGSATTELTLGTTRSMAGGILLLSAEELEAAKSGTGNLREILASKGVPLASEAQPFMIEAAESFNALSATSRLLMTIVVFAIGVLGAFFAVRRIGLRFRARNQVERVILAGLILASSIAILTTVGIVGSMLSETTRFFQSVPAYSFFFGTVWDPRFAAAGAAATAGQFGLIPLLAGTLYIALVAMLFAVPVGLFAAIYMAEYASPVVRGTAKPLLEILAGIPTIVYGFFALVTVGPFLRDISTELNGLVTGNYVNFIQAQSVLTAGLVMGIMLIPFVSSLSDDIITQVPRAMRDGSLGLGATRSETIKRVILPAALPGIVGALLLTASRAVGETMIVVLAAGVAARLQLNPFEPMTTVTVKIVNQLTGDLEFTSPQTLVAFALGITLFVITLFLNIYALYIVRKYREQYE</sequence>
<feature type="domain" description="ABC transmembrane type-1" evidence="7">
    <location>
        <begin position="258"/>
        <end position="482"/>
    </location>
</feature>
<name>A0A657LNQ7_9HYPH</name>
<dbReference type="RefSeq" id="WP_071834463.1">
    <property type="nucleotide sequence ID" value="NZ_LSRP01000107.1"/>
</dbReference>
<dbReference type="GO" id="GO:0005315">
    <property type="term" value="F:phosphate transmembrane transporter activity"/>
    <property type="evidence" value="ECO:0007669"/>
    <property type="project" value="InterPro"/>
</dbReference>
<comment type="subcellular location">
    <subcellularLocation>
        <location evidence="6">Cell inner membrane</location>
        <topology evidence="6">Multi-pass membrane protein</topology>
    </subcellularLocation>
    <subcellularLocation>
        <location evidence="1 5">Cell membrane</location>
        <topology evidence="1 5">Multi-pass membrane protein</topology>
    </subcellularLocation>
</comment>
<evidence type="ECO:0000313" key="8">
    <source>
        <dbReference type="EMBL" id="OJF93324.1"/>
    </source>
</evidence>
<feature type="transmembrane region" description="Helical" evidence="5">
    <location>
        <begin position="157"/>
        <end position="179"/>
    </location>
</feature>
<dbReference type="PANTHER" id="PTHR42727">
    <property type="entry name" value="PHOSPHATE TRANSPORT SYSTEM PERMEASE PROTEIN"/>
    <property type="match status" value="1"/>
</dbReference>
<dbReference type="GO" id="GO:0005886">
    <property type="term" value="C:plasma membrane"/>
    <property type="evidence" value="ECO:0007669"/>
    <property type="project" value="UniProtKB-SubCell"/>
</dbReference>
<evidence type="ECO:0000256" key="4">
    <source>
        <dbReference type="ARBA" id="ARBA00023136"/>
    </source>
</evidence>
<evidence type="ECO:0000256" key="2">
    <source>
        <dbReference type="ARBA" id="ARBA00022692"/>
    </source>
</evidence>
<dbReference type="InterPro" id="IPR022182">
    <property type="entry name" value="PstC_N"/>
</dbReference>
<dbReference type="AlphaFoldDB" id="A0A657LNQ7"/>
<feature type="transmembrane region" description="Helical" evidence="5">
    <location>
        <begin position="45"/>
        <end position="70"/>
    </location>
</feature>
<evidence type="ECO:0000256" key="1">
    <source>
        <dbReference type="ARBA" id="ARBA00004651"/>
    </source>
</evidence>
<keyword evidence="6" id="KW-1003">Cell membrane</keyword>
<keyword evidence="6" id="KW-0997">Cell inner membrane</keyword>
<evidence type="ECO:0000259" key="7">
    <source>
        <dbReference type="PROSITE" id="PS50928"/>
    </source>
</evidence>
<feature type="transmembrane region" description="Helical" evidence="5">
    <location>
        <begin position="341"/>
        <end position="361"/>
    </location>
</feature>
<keyword evidence="3 5" id="KW-1133">Transmembrane helix</keyword>
<reference evidence="8 9" key="1">
    <citation type="submission" date="2016-02" db="EMBL/GenBank/DDBJ databases">
        <title>Genome sequencing of a beta-galactosidase producing bacteria Rhizobium sp. 59.</title>
        <authorList>
            <person name="Wang D."/>
            <person name="Kot W."/>
            <person name="Qin Y."/>
            <person name="Hansen L."/>
            <person name="Naqvi K."/>
            <person name="Rensing C."/>
        </authorList>
    </citation>
    <scope>NUCLEOTIDE SEQUENCE [LARGE SCALE GENOMIC DNA]</scope>
    <source>
        <strain evidence="8 9">59</strain>
    </source>
</reference>
<comment type="caution">
    <text evidence="8">The sequence shown here is derived from an EMBL/GenBank/DDBJ whole genome shotgun (WGS) entry which is preliminary data.</text>
</comment>
<dbReference type="GO" id="GO:0006817">
    <property type="term" value="P:phosphate ion transport"/>
    <property type="evidence" value="ECO:0007669"/>
    <property type="project" value="UniProtKB-KW"/>
</dbReference>
<dbReference type="Proteomes" id="UP000182661">
    <property type="component" value="Unassembled WGS sequence"/>
</dbReference>
<organism evidence="8 9">
    <name type="scientific">Pararhizobium antarcticum</name>
    <dbReference type="NCBI Taxonomy" id="1798805"/>
    <lineage>
        <taxon>Bacteria</taxon>
        <taxon>Pseudomonadati</taxon>
        <taxon>Pseudomonadota</taxon>
        <taxon>Alphaproteobacteria</taxon>
        <taxon>Hyphomicrobiales</taxon>
        <taxon>Rhizobiaceae</taxon>
        <taxon>Rhizobium/Agrobacterium group</taxon>
        <taxon>Pararhizobium</taxon>
    </lineage>
</organism>
<feature type="transmembrane region" description="Helical" evidence="5">
    <location>
        <begin position="191"/>
        <end position="215"/>
    </location>
</feature>
<keyword evidence="5" id="KW-0813">Transport</keyword>
<dbReference type="PROSITE" id="PS50928">
    <property type="entry name" value="ABC_TM1"/>
    <property type="match status" value="1"/>
</dbReference>
<feature type="transmembrane region" description="Helical" evidence="5">
    <location>
        <begin position="298"/>
        <end position="321"/>
    </location>
</feature>
<dbReference type="Pfam" id="PF00528">
    <property type="entry name" value="BPD_transp_1"/>
    <property type="match status" value="1"/>
</dbReference>
<keyword evidence="2 5" id="KW-0812">Transmembrane</keyword>
<keyword evidence="6" id="KW-0592">Phosphate transport</keyword>
<comment type="similarity">
    <text evidence="6">Belongs to the binding-protein-dependent transport system permease family. CysTW subfamily.</text>
</comment>
<feature type="transmembrane region" description="Helical" evidence="5">
    <location>
        <begin position="394"/>
        <end position="415"/>
    </location>
</feature>
<dbReference type="SUPFAM" id="SSF161098">
    <property type="entry name" value="MetI-like"/>
    <property type="match status" value="1"/>
</dbReference>
<evidence type="ECO:0000256" key="5">
    <source>
        <dbReference type="RuleBase" id="RU363032"/>
    </source>
</evidence>
<feature type="transmembrane region" description="Helical" evidence="5">
    <location>
        <begin position="262"/>
        <end position="286"/>
    </location>
</feature>
<dbReference type="CDD" id="cd06261">
    <property type="entry name" value="TM_PBP2"/>
    <property type="match status" value="1"/>
</dbReference>
<evidence type="ECO:0000256" key="3">
    <source>
        <dbReference type="ARBA" id="ARBA00022989"/>
    </source>
</evidence>
<proteinExistence type="inferred from homology"/>
<dbReference type="InterPro" id="IPR035906">
    <property type="entry name" value="MetI-like_sf"/>
</dbReference>
<dbReference type="OrthoDB" id="9785113at2"/>
<dbReference type="InterPro" id="IPR000515">
    <property type="entry name" value="MetI-like"/>
</dbReference>
<dbReference type="Gene3D" id="1.10.3720.10">
    <property type="entry name" value="MetI-like"/>
    <property type="match status" value="1"/>
</dbReference>